<dbReference type="SMART" id="SM00033">
    <property type="entry name" value="CH"/>
    <property type="match status" value="1"/>
</dbReference>
<feature type="non-terminal residue" evidence="7">
    <location>
        <position position="1"/>
    </location>
</feature>
<evidence type="ECO:0000256" key="4">
    <source>
        <dbReference type="ARBA" id="ARBA00022989"/>
    </source>
</evidence>
<keyword evidence="3" id="KW-0677">Repeat</keyword>
<proteinExistence type="predicted"/>
<dbReference type="PROSITE" id="PS50021">
    <property type="entry name" value="CH"/>
    <property type="match status" value="1"/>
</dbReference>
<dbReference type="AlphaFoldDB" id="A0A814FLG9"/>
<dbReference type="EMBL" id="CAJOBC010002875">
    <property type="protein sequence ID" value="CAF3755956.1"/>
    <property type="molecule type" value="Genomic_DNA"/>
</dbReference>
<dbReference type="Pfam" id="PF00307">
    <property type="entry name" value="CH"/>
    <property type="match status" value="1"/>
</dbReference>
<dbReference type="Pfam" id="PF25034">
    <property type="entry name" value="Spectrin_SYNE1"/>
    <property type="match status" value="1"/>
</dbReference>
<dbReference type="InterPro" id="IPR001715">
    <property type="entry name" value="CH_dom"/>
</dbReference>
<keyword evidence="4" id="KW-1133">Transmembrane helix</keyword>
<protein>
    <recommendedName>
        <fullName evidence="6">Calponin-homology (CH) domain-containing protein</fullName>
    </recommendedName>
</protein>
<accession>A0A814FLG9</accession>
<dbReference type="InterPro" id="IPR036872">
    <property type="entry name" value="CH_dom_sf"/>
</dbReference>
<evidence type="ECO:0000259" key="6">
    <source>
        <dbReference type="PROSITE" id="PS50021"/>
    </source>
</evidence>
<dbReference type="OrthoDB" id="18853at2759"/>
<evidence type="ECO:0000313" key="8">
    <source>
        <dbReference type="EMBL" id="CAF3755956.1"/>
    </source>
</evidence>
<sequence length="904" mass="106799">MERGKNMKRAHYMSNVSNALKFLESRKIKLVNIRPADIVDGKSIILGLVWMLILCYQIEESGNEDGSTAPSGTRGRAKEVLLEWARKKTTGQVEGLEVKDFTTSWRDGMAFNAMIHAIRPELVNLRAVQQMDVRQRLENAFSTAEERMGIPRLIDAEDVDVPKPDEKSIMTYIAQFSRKYPDEPSGALNREHGELLRWINESQHRLQIVNQAITDIQAEYKDYIKYEKECNEKHKQFKNFERKESKSTTFPAEKLKELKDSFDDIIDRVKKWRIKLDTSLPGELGQIGQWINDAESLLEKDLPFDPETLSPEGNYKNYSILKDEHARFFNNKDLIQQSFLRIKRDSSIVGQHISQEHLNNLNGRLTAIMQNSEEREHYLNFEETRWKLQCLLTPFDQLLKTLNQKQGNIDETARRLNELKIMVHGDKIIQTIEHIMPDLHSKAQQYHQLSKKDDRKKEFITFTEQVRKRMKSAVTDLTSKETLLEETMENWNTYYSCIEPFEKWLNEGEQVLRRSSEEKTAYFSNVENWRQFHLKLNKAIQFLLSVCDDDNGTMLKNKLLLINRRWKDIDDSVKQYHHDEVIKKKRDEFYAGRAKLLETLEKIEREIQDSLPCTLKAIKEQDHRLYNAQAEIETFQRTLQILIKLGQTIDRESGDQHHPGEMISLLQVCQDKLSKIEHDLPLISKRNKTIHTQLQKFEDGMDKFTQWLNDGKQTIHQYTLQVPVKKIETFLEQHRNFFTETAYYRSMIESKGKLLTDLKKSNVGTQINFNMIDEQYNQMLIEFEQICQEASYWDKQFSLHTELWRNFHHRLKLLEDWIEKAQDIVKEKNDDYAWLIRKHKDFFDNADDEILHGFVNSGQELLHIRSENDQKDIKHLMDTLETKWKTEEKYTSHIDAISRSEDCA</sequence>
<dbReference type="FunFam" id="1.10.418.10:FF:000033">
    <property type="entry name" value="nesprin-1 isoform X1"/>
    <property type="match status" value="1"/>
</dbReference>
<dbReference type="InterPro" id="IPR052403">
    <property type="entry name" value="LINC-complex_assoc"/>
</dbReference>
<organism evidence="7 9">
    <name type="scientific">Didymodactylos carnosus</name>
    <dbReference type="NCBI Taxonomy" id="1234261"/>
    <lineage>
        <taxon>Eukaryota</taxon>
        <taxon>Metazoa</taxon>
        <taxon>Spiralia</taxon>
        <taxon>Gnathifera</taxon>
        <taxon>Rotifera</taxon>
        <taxon>Eurotatoria</taxon>
        <taxon>Bdelloidea</taxon>
        <taxon>Philodinida</taxon>
        <taxon>Philodinidae</taxon>
        <taxon>Didymodactylos</taxon>
    </lineage>
</organism>
<keyword evidence="5" id="KW-0472">Membrane</keyword>
<dbReference type="Gene3D" id="1.20.58.60">
    <property type="match status" value="3"/>
</dbReference>
<dbReference type="SUPFAM" id="SSF47576">
    <property type="entry name" value="Calponin-homology domain, CH-domain"/>
    <property type="match status" value="1"/>
</dbReference>
<evidence type="ECO:0000256" key="1">
    <source>
        <dbReference type="ARBA" id="ARBA00004370"/>
    </source>
</evidence>
<dbReference type="GO" id="GO:0051015">
    <property type="term" value="F:actin filament binding"/>
    <property type="evidence" value="ECO:0007669"/>
    <property type="project" value="TreeGrafter"/>
</dbReference>
<evidence type="ECO:0000256" key="3">
    <source>
        <dbReference type="ARBA" id="ARBA00022737"/>
    </source>
</evidence>
<dbReference type="Proteomes" id="UP000681722">
    <property type="component" value="Unassembled WGS sequence"/>
</dbReference>
<dbReference type="GO" id="GO:0007097">
    <property type="term" value="P:nuclear migration"/>
    <property type="evidence" value="ECO:0007669"/>
    <property type="project" value="TreeGrafter"/>
</dbReference>
<keyword evidence="2" id="KW-0812">Transmembrane</keyword>
<comment type="caution">
    <text evidence="7">The sequence shown here is derived from an EMBL/GenBank/DDBJ whole genome shotgun (WGS) entry which is preliminary data.</text>
</comment>
<name>A0A814FLG9_9BILA</name>
<dbReference type="GO" id="GO:0005737">
    <property type="term" value="C:cytoplasm"/>
    <property type="evidence" value="ECO:0007669"/>
    <property type="project" value="TreeGrafter"/>
</dbReference>
<dbReference type="GO" id="GO:0034993">
    <property type="term" value="C:meiotic nuclear membrane microtubule tethering complex"/>
    <property type="evidence" value="ECO:0007669"/>
    <property type="project" value="TreeGrafter"/>
</dbReference>
<evidence type="ECO:0000256" key="5">
    <source>
        <dbReference type="ARBA" id="ARBA00023136"/>
    </source>
</evidence>
<dbReference type="Proteomes" id="UP000663829">
    <property type="component" value="Unassembled WGS sequence"/>
</dbReference>
<dbReference type="PANTHER" id="PTHR47535">
    <property type="entry name" value="MUSCLE-SPECIFIC PROTEIN 300 KDA, ISOFORM G"/>
    <property type="match status" value="1"/>
</dbReference>
<dbReference type="Gene3D" id="1.10.418.10">
    <property type="entry name" value="Calponin-like domain"/>
    <property type="match status" value="2"/>
</dbReference>
<dbReference type="InterPro" id="IPR057057">
    <property type="entry name" value="Spectrin_SYNE1"/>
</dbReference>
<feature type="domain" description="Calponin-homology (CH)" evidence="6">
    <location>
        <begin position="75"/>
        <end position="181"/>
    </location>
</feature>
<comment type="subcellular location">
    <subcellularLocation>
        <location evidence="1">Membrane</location>
    </subcellularLocation>
</comment>
<reference evidence="7" key="1">
    <citation type="submission" date="2021-02" db="EMBL/GenBank/DDBJ databases">
        <authorList>
            <person name="Nowell W R."/>
        </authorList>
    </citation>
    <scope>NUCLEOTIDE SEQUENCE</scope>
</reference>
<dbReference type="GO" id="GO:0005640">
    <property type="term" value="C:nuclear outer membrane"/>
    <property type="evidence" value="ECO:0007669"/>
    <property type="project" value="TreeGrafter"/>
</dbReference>
<dbReference type="SUPFAM" id="SSF46966">
    <property type="entry name" value="Spectrin repeat"/>
    <property type="match status" value="4"/>
</dbReference>
<dbReference type="PANTHER" id="PTHR47535:SF1">
    <property type="entry name" value="NESPRIN-1"/>
    <property type="match status" value="1"/>
</dbReference>
<keyword evidence="9" id="KW-1185">Reference proteome</keyword>
<evidence type="ECO:0000256" key="2">
    <source>
        <dbReference type="ARBA" id="ARBA00022692"/>
    </source>
</evidence>
<evidence type="ECO:0000313" key="9">
    <source>
        <dbReference type="Proteomes" id="UP000663829"/>
    </source>
</evidence>
<gene>
    <name evidence="7" type="ORF">GPM918_LOCUS12880</name>
    <name evidence="8" type="ORF">SRO942_LOCUS12880</name>
</gene>
<evidence type="ECO:0000313" key="7">
    <source>
        <dbReference type="EMBL" id="CAF0983588.1"/>
    </source>
</evidence>
<dbReference type="EMBL" id="CAJNOQ010002875">
    <property type="protein sequence ID" value="CAF0983588.1"/>
    <property type="molecule type" value="Genomic_DNA"/>
</dbReference>